<protein>
    <submittedName>
        <fullName evidence="1">Uncharacterized protein</fullName>
    </submittedName>
</protein>
<dbReference type="Proteomes" id="UP000245678">
    <property type="component" value="Unassembled WGS sequence"/>
</dbReference>
<proteinExistence type="predicted"/>
<organism evidence="1 2">
    <name type="scientific">Mucilaginibacter oryzae</name>
    <dbReference type="NCBI Taxonomy" id="468058"/>
    <lineage>
        <taxon>Bacteria</taxon>
        <taxon>Pseudomonadati</taxon>
        <taxon>Bacteroidota</taxon>
        <taxon>Sphingobacteriia</taxon>
        <taxon>Sphingobacteriales</taxon>
        <taxon>Sphingobacteriaceae</taxon>
        <taxon>Mucilaginibacter</taxon>
    </lineage>
</organism>
<sequence length="46" mass="5403">MLTSDNFNNHLTYYSMVCSLLIVKKTALSYNYSPWVNSIWNDITLK</sequence>
<comment type="caution">
    <text evidence="1">The sequence shown here is derived from an EMBL/GenBank/DDBJ whole genome shotgun (WGS) entry which is preliminary data.</text>
</comment>
<name>A0A316HAL1_9SPHI</name>
<evidence type="ECO:0000313" key="2">
    <source>
        <dbReference type="Proteomes" id="UP000245678"/>
    </source>
</evidence>
<dbReference type="AlphaFoldDB" id="A0A316HAL1"/>
<gene>
    <name evidence="1" type="ORF">LX99_02383</name>
</gene>
<keyword evidence="2" id="KW-1185">Reference proteome</keyword>
<dbReference type="EMBL" id="QGHA01000004">
    <property type="protein sequence ID" value="PWK77506.1"/>
    <property type="molecule type" value="Genomic_DNA"/>
</dbReference>
<accession>A0A316HAL1</accession>
<reference evidence="1 2" key="1">
    <citation type="submission" date="2018-05" db="EMBL/GenBank/DDBJ databases">
        <title>Genomic Encyclopedia of Archaeal and Bacterial Type Strains, Phase II (KMG-II): from individual species to whole genera.</title>
        <authorList>
            <person name="Goeker M."/>
        </authorList>
    </citation>
    <scope>NUCLEOTIDE SEQUENCE [LARGE SCALE GENOMIC DNA]</scope>
    <source>
        <strain evidence="1 2">DSM 19975</strain>
    </source>
</reference>
<evidence type="ECO:0000313" key="1">
    <source>
        <dbReference type="EMBL" id="PWK77506.1"/>
    </source>
</evidence>